<protein>
    <submittedName>
        <fullName evidence="1">Uncharacterized protein</fullName>
    </submittedName>
</protein>
<sequence>MFFYHSTFLSSCYTFEMINMSILWICLIRRICFMKTMLSFDCTGN</sequence>
<proteinExistence type="predicted"/>
<reference evidence="1" key="1">
    <citation type="submission" date="2014-09" db="EMBL/GenBank/DDBJ databases">
        <authorList>
            <person name="Magalhaes I.L.F."/>
            <person name="Oliveira U."/>
            <person name="Santos F.R."/>
            <person name="Vidigal T.H.D.A."/>
            <person name="Brescovit A.D."/>
            <person name="Santos A.J."/>
        </authorList>
    </citation>
    <scope>NUCLEOTIDE SEQUENCE</scope>
    <source>
        <tissue evidence="1">Shoot tissue taken approximately 20 cm above the soil surface</tissue>
    </source>
</reference>
<reference evidence="1" key="2">
    <citation type="journal article" date="2015" name="Data Brief">
        <title>Shoot transcriptome of the giant reed, Arundo donax.</title>
        <authorList>
            <person name="Barrero R.A."/>
            <person name="Guerrero F.D."/>
            <person name="Moolhuijzen P."/>
            <person name="Goolsby J.A."/>
            <person name="Tidwell J."/>
            <person name="Bellgard S.E."/>
            <person name="Bellgard M.I."/>
        </authorList>
    </citation>
    <scope>NUCLEOTIDE SEQUENCE</scope>
    <source>
        <tissue evidence="1">Shoot tissue taken approximately 20 cm above the soil surface</tissue>
    </source>
</reference>
<dbReference type="AlphaFoldDB" id="A0A0A9TFF2"/>
<evidence type="ECO:0000313" key="1">
    <source>
        <dbReference type="EMBL" id="JAD15742.1"/>
    </source>
</evidence>
<organism evidence="1">
    <name type="scientific">Arundo donax</name>
    <name type="common">Giant reed</name>
    <name type="synonym">Donax arundinaceus</name>
    <dbReference type="NCBI Taxonomy" id="35708"/>
    <lineage>
        <taxon>Eukaryota</taxon>
        <taxon>Viridiplantae</taxon>
        <taxon>Streptophyta</taxon>
        <taxon>Embryophyta</taxon>
        <taxon>Tracheophyta</taxon>
        <taxon>Spermatophyta</taxon>
        <taxon>Magnoliopsida</taxon>
        <taxon>Liliopsida</taxon>
        <taxon>Poales</taxon>
        <taxon>Poaceae</taxon>
        <taxon>PACMAD clade</taxon>
        <taxon>Arundinoideae</taxon>
        <taxon>Arundineae</taxon>
        <taxon>Arundo</taxon>
    </lineage>
</organism>
<dbReference type="EMBL" id="GBRH01282153">
    <property type="protein sequence ID" value="JAD15742.1"/>
    <property type="molecule type" value="Transcribed_RNA"/>
</dbReference>
<accession>A0A0A9TFF2</accession>
<name>A0A0A9TFF2_ARUDO</name>